<sequence>MSASPSCVRVIAVTGGARTSLPVYDAVTKTWSNQSTNYAPLFGKSGFDNVYNNYTGRMIVTDNKLFVGTMGPWAGNSFARRNPANRITYPERGMWRMAGCDGWPCSSRFFFSC</sequence>
<protein>
    <submittedName>
        <fullName evidence="1">Uncharacterized protein</fullName>
    </submittedName>
</protein>
<reference evidence="1 2" key="1">
    <citation type="submission" date="2021-03" db="EMBL/GenBank/DDBJ databases">
        <title>Whole genome shotgun sequence of Actinoplanes toevensis NBRC 105298.</title>
        <authorList>
            <person name="Komaki H."/>
            <person name="Tamura T."/>
        </authorList>
    </citation>
    <scope>NUCLEOTIDE SEQUENCE [LARGE SCALE GENOMIC DNA]</scope>
    <source>
        <strain evidence="1 2">NBRC 105298</strain>
    </source>
</reference>
<dbReference type="RefSeq" id="WP_213006547.1">
    <property type="nucleotide sequence ID" value="NZ_BOQN01000033.1"/>
</dbReference>
<dbReference type="Proteomes" id="UP000677082">
    <property type="component" value="Unassembled WGS sequence"/>
</dbReference>
<comment type="caution">
    <text evidence="1">The sequence shown here is derived from an EMBL/GenBank/DDBJ whole genome shotgun (WGS) entry which is preliminary data.</text>
</comment>
<evidence type="ECO:0000313" key="1">
    <source>
        <dbReference type="EMBL" id="GIM90613.1"/>
    </source>
</evidence>
<proteinExistence type="predicted"/>
<keyword evidence="2" id="KW-1185">Reference proteome</keyword>
<accession>A0A919T850</accession>
<gene>
    <name evidence="1" type="ORF">Ato02nite_024060</name>
</gene>
<organism evidence="1 2">
    <name type="scientific">Paractinoplanes toevensis</name>
    <dbReference type="NCBI Taxonomy" id="571911"/>
    <lineage>
        <taxon>Bacteria</taxon>
        <taxon>Bacillati</taxon>
        <taxon>Actinomycetota</taxon>
        <taxon>Actinomycetes</taxon>
        <taxon>Micromonosporales</taxon>
        <taxon>Micromonosporaceae</taxon>
        <taxon>Paractinoplanes</taxon>
    </lineage>
</organism>
<dbReference type="EMBL" id="BOQN01000033">
    <property type="protein sequence ID" value="GIM90613.1"/>
    <property type="molecule type" value="Genomic_DNA"/>
</dbReference>
<dbReference type="AlphaFoldDB" id="A0A919T850"/>
<evidence type="ECO:0000313" key="2">
    <source>
        <dbReference type="Proteomes" id="UP000677082"/>
    </source>
</evidence>
<name>A0A919T850_9ACTN</name>